<feature type="transmembrane region" description="Helical" evidence="1">
    <location>
        <begin position="94"/>
        <end position="112"/>
    </location>
</feature>
<sequence>MIYIALFICSIYGCYFGADLGIILLAITQTMGFSGFHIANSIIHLLATSFTIFSIMPFRIGGLIARPKALTMMVGSTSGGYLGRRQAKQLNQNILSSYVINFGLLLSTVYSMRTYC</sequence>
<proteinExistence type="predicted"/>
<evidence type="ECO:0000256" key="1">
    <source>
        <dbReference type="SAM" id="Phobius"/>
    </source>
</evidence>
<evidence type="ECO:0000313" key="2">
    <source>
        <dbReference type="EMBL" id="AGI69853.1"/>
    </source>
</evidence>
<dbReference type="Proteomes" id="UP000005307">
    <property type="component" value="Chromosome"/>
</dbReference>
<dbReference type="OrthoDB" id="9807082at2"/>
<keyword evidence="1" id="KW-1133">Transmembrane helix</keyword>
<accession>M9RDL7</accession>
<gene>
    <name evidence="2" type="ORF">OAN307_c44950</name>
</gene>
<feature type="transmembrane region" description="Helical" evidence="1">
    <location>
        <begin position="42"/>
        <end position="65"/>
    </location>
</feature>
<evidence type="ECO:0000313" key="3">
    <source>
        <dbReference type="Proteomes" id="UP000005307"/>
    </source>
</evidence>
<dbReference type="RefSeq" id="WP_015501745.1">
    <property type="nucleotide sequence ID" value="NC_020911.1"/>
</dbReference>
<protein>
    <recommendedName>
        <fullName evidence="4">Membrane transporter protein</fullName>
    </recommendedName>
</protein>
<organism evidence="2 3">
    <name type="scientific">Octadecabacter antarcticus 307</name>
    <dbReference type="NCBI Taxonomy" id="391626"/>
    <lineage>
        <taxon>Bacteria</taxon>
        <taxon>Pseudomonadati</taxon>
        <taxon>Pseudomonadota</taxon>
        <taxon>Alphaproteobacteria</taxon>
        <taxon>Rhodobacterales</taxon>
        <taxon>Roseobacteraceae</taxon>
        <taxon>Octadecabacter</taxon>
    </lineage>
</organism>
<keyword evidence="1" id="KW-0472">Membrane</keyword>
<keyword evidence="1" id="KW-0812">Transmembrane</keyword>
<feature type="transmembrane region" description="Helical" evidence="1">
    <location>
        <begin position="12"/>
        <end position="36"/>
    </location>
</feature>
<dbReference type="HOGENOM" id="CLU_2094348_0_0_5"/>
<dbReference type="STRING" id="391626.OAN307_c44950"/>
<dbReference type="KEGG" id="oat:OAN307_c44950"/>
<evidence type="ECO:0008006" key="4">
    <source>
        <dbReference type="Google" id="ProtNLM"/>
    </source>
</evidence>
<dbReference type="eggNOG" id="COG0730">
    <property type="taxonomic scope" value="Bacteria"/>
</dbReference>
<dbReference type="EMBL" id="CP003740">
    <property type="protein sequence ID" value="AGI69853.1"/>
    <property type="molecule type" value="Genomic_DNA"/>
</dbReference>
<name>M9RDL7_9RHOB</name>
<keyword evidence="3" id="KW-1185">Reference proteome</keyword>
<dbReference type="AlphaFoldDB" id="M9RDL7"/>
<reference evidence="2 3" key="1">
    <citation type="journal article" date="2013" name="PLoS ONE">
        <title>Poles Apart: Arctic and Antarctic Octadecabacter strains Share High Genome Plasticity and a New Type of Xanthorhodopsin.</title>
        <authorList>
            <person name="Vollmers J."/>
            <person name="Voget S."/>
            <person name="Dietrich S."/>
            <person name="Gollnow K."/>
            <person name="Smits M."/>
            <person name="Meyer K."/>
            <person name="Brinkhoff T."/>
            <person name="Simon M."/>
            <person name="Daniel R."/>
        </authorList>
    </citation>
    <scope>NUCLEOTIDE SEQUENCE [LARGE SCALE GENOMIC DNA]</scope>
    <source>
        <strain evidence="2 3">307</strain>
    </source>
</reference>